<evidence type="ECO:0008006" key="5">
    <source>
        <dbReference type="Google" id="ProtNLM"/>
    </source>
</evidence>
<dbReference type="GO" id="GO:0032259">
    <property type="term" value="P:methylation"/>
    <property type="evidence" value="ECO:0007669"/>
    <property type="project" value="UniProtKB-KW"/>
</dbReference>
<keyword evidence="1" id="KW-0489">Methyltransferase</keyword>
<proteinExistence type="predicted"/>
<accession>A0A150MN34</accession>
<dbReference type="PANTHER" id="PTHR12049">
    <property type="entry name" value="PROTEIN ARGININE METHYLTRANSFERASE NDUFAF7, MITOCHONDRIAL"/>
    <property type="match status" value="1"/>
</dbReference>
<evidence type="ECO:0000313" key="4">
    <source>
        <dbReference type="Proteomes" id="UP000075324"/>
    </source>
</evidence>
<dbReference type="EMBL" id="LQYW01000132">
    <property type="protein sequence ID" value="KYD25745.1"/>
    <property type="molecule type" value="Genomic_DNA"/>
</dbReference>
<keyword evidence="2" id="KW-0808">Transferase</keyword>
<protein>
    <recommendedName>
        <fullName evidence="5">SAM-dependent methyltransferase</fullName>
    </recommendedName>
</protein>
<sequence>MRVVNPIYEAIKTSELRRLSYADYMQLALYDERCGYYMRKKTKIGKEGDFFTNSHVSDVFGKLFASFFLRLVERQNVPPHICELGGGDGRFARAVLNEWKAKSPNTYRQLTYTMIETSPAHRVKQLETLGDVAEKVKQYKDIKEFQQHVSSFSGIVFSNEFFDAFPVHVITKENGTVYELFVTVDDHKLVEEKYPLENEHIIQYLHERQLSLADGQRLEVPLALKTFLLETAPFFRHCVMFTIDYGYTDEELQLPARRQGSLRGYYRHHLITNPLMYPGEMDLTAHIQWDALRMYGKQAGWQYVSMLRQDRFLLAAGILLYLEEHNDSNPFSEKSRQNRAIRSLIMDGGMSTDFHVMIQQKGVRIHWDDIWVQPEFLSFA</sequence>
<organism evidence="3 4">
    <name type="scientific">Parageobacillus toebii</name>
    <dbReference type="NCBI Taxonomy" id="153151"/>
    <lineage>
        <taxon>Bacteria</taxon>
        <taxon>Bacillati</taxon>
        <taxon>Bacillota</taxon>
        <taxon>Bacilli</taxon>
        <taxon>Bacillales</taxon>
        <taxon>Anoxybacillaceae</taxon>
        <taxon>Parageobacillus</taxon>
    </lineage>
</organism>
<dbReference type="Gene3D" id="3.40.50.12710">
    <property type="match status" value="1"/>
</dbReference>
<evidence type="ECO:0000256" key="1">
    <source>
        <dbReference type="ARBA" id="ARBA00022603"/>
    </source>
</evidence>
<dbReference type="InterPro" id="IPR029063">
    <property type="entry name" value="SAM-dependent_MTases_sf"/>
</dbReference>
<evidence type="ECO:0000256" key="2">
    <source>
        <dbReference type="ARBA" id="ARBA00022679"/>
    </source>
</evidence>
<dbReference type="GO" id="GO:0035243">
    <property type="term" value="F:protein-arginine omega-N symmetric methyltransferase activity"/>
    <property type="evidence" value="ECO:0007669"/>
    <property type="project" value="TreeGrafter"/>
</dbReference>
<dbReference type="PATRIC" id="fig|153151.4.peg.966"/>
<dbReference type="SUPFAM" id="SSF53335">
    <property type="entry name" value="S-adenosyl-L-methionine-dependent methyltransferases"/>
    <property type="match status" value="1"/>
</dbReference>
<dbReference type="Pfam" id="PF02636">
    <property type="entry name" value="Methyltransf_28"/>
    <property type="match status" value="1"/>
</dbReference>
<dbReference type="PANTHER" id="PTHR12049:SF7">
    <property type="entry name" value="PROTEIN ARGININE METHYLTRANSFERASE NDUFAF7, MITOCHONDRIAL"/>
    <property type="match status" value="1"/>
</dbReference>
<dbReference type="InterPro" id="IPR003788">
    <property type="entry name" value="NDUFAF7"/>
</dbReference>
<evidence type="ECO:0000313" key="3">
    <source>
        <dbReference type="EMBL" id="KYD25745.1"/>
    </source>
</evidence>
<gene>
    <name evidence="3" type="ORF">B4110_2566</name>
</gene>
<name>A0A150MN34_9BACL</name>
<dbReference type="Proteomes" id="UP000075324">
    <property type="component" value="Unassembled WGS sequence"/>
</dbReference>
<reference evidence="3 4" key="1">
    <citation type="submission" date="2016-01" db="EMBL/GenBank/DDBJ databases">
        <title>Draft Genome Sequences of Seven Thermophilic Sporeformers Isolated from Foods.</title>
        <authorList>
            <person name="Berendsen E.M."/>
            <person name="Wells-Bennik M.H."/>
            <person name="Krawcyk A.O."/>
            <person name="De Jong A."/>
            <person name="Holsappel S."/>
            <person name="Eijlander R.T."/>
            <person name="Kuipers O.P."/>
        </authorList>
    </citation>
    <scope>NUCLEOTIDE SEQUENCE [LARGE SCALE GENOMIC DNA]</scope>
    <source>
        <strain evidence="3 4">B4110</strain>
    </source>
</reference>
<comment type="caution">
    <text evidence="3">The sequence shown here is derived from an EMBL/GenBank/DDBJ whole genome shotgun (WGS) entry which is preliminary data.</text>
</comment>
<dbReference type="AlphaFoldDB" id="A0A150MN34"/>
<dbReference type="InterPro" id="IPR038375">
    <property type="entry name" value="NDUFAF7_sf"/>
</dbReference>